<feature type="transmembrane region" description="Helical" evidence="1">
    <location>
        <begin position="156"/>
        <end position="185"/>
    </location>
</feature>
<feature type="transmembrane region" description="Helical" evidence="1">
    <location>
        <begin position="302"/>
        <end position="326"/>
    </location>
</feature>
<keyword evidence="1" id="KW-0812">Transmembrane</keyword>
<feature type="transmembrane region" description="Helical" evidence="1">
    <location>
        <begin position="111"/>
        <end position="136"/>
    </location>
</feature>
<accession>A0A6G7VLJ5</accession>
<reference evidence="2 3" key="1">
    <citation type="submission" date="2020-03" db="EMBL/GenBank/DDBJ databases">
        <title>Complete genome sequence of Monaibacterium sp. ALG8 with diverse plasmids.</title>
        <authorList>
            <person name="Sun C."/>
        </authorList>
    </citation>
    <scope>NUCLEOTIDE SEQUENCE [LARGE SCALE GENOMIC DNA]</scope>
    <source>
        <strain evidence="2 3">ALG8</strain>
    </source>
</reference>
<feature type="transmembrane region" description="Helical" evidence="1">
    <location>
        <begin position="197"/>
        <end position="223"/>
    </location>
</feature>
<sequence>MARRKRLSPPPVWLAPVLGGFLILLTALGAVMPAVPLSTGEAAEWRRALGGPFLPLDAPPLGSWILRIALFVGGDMLASLRLSSLAMLAVLLGCLAPRGRMALIAGLSSPLVWWLVLSGLNASVLLAAAAPFALLLERAAAPRPKREKTPPLRPWLWLGLSGAVLLHAQPLLIGAMLVLFALLIWRGVAWRGPVLALGVIAVLALPFVIWSAATAGAPLLGALPVRGSSAWWELALAVLALGPLLLGGLRGSTDALGLWIWSVIALGIALALLERGSPLLTAVLVAPLALRQAGSALRGWRLIALGGVGAPVGAMLLAASMMYAAFGEGLPAITDPHAARRADAAFCEDVLLTMEEEGAVSLIGASRAPLLPCAWRGGLRDTPVIGMTTDGPLPLRVAQGPLAVEGDGVLVAFWPDDGLAMASQFANRRKLGARSVPDHAGSERRYTLWLVRDWTGG</sequence>
<evidence type="ECO:0000256" key="1">
    <source>
        <dbReference type="SAM" id="Phobius"/>
    </source>
</evidence>
<gene>
    <name evidence="2" type="ORF">G8E03_09005</name>
</gene>
<feature type="transmembrane region" description="Helical" evidence="1">
    <location>
        <begin position="230"/>
        <end position="246"/>
    </location>
</feature>
<protein>
    <submittedName>
        <fullName evidence="2">Uncharacterized protein</fullName>
    </submittedName>
</protein>
<proteinExistence type="predicted"/>
<evidence type="ECO:0000313" key="3">
    <source>
        <dbReference type="Proteomes" id="UP000500791"/>
    </source>
</evidence>
<feature type="transmembrane region" description="Helical" evidence="1">
    <location>
        <begin position="12"/>
        <end position="35"/>
    </location>
</feature>
<dbReference type="Proteomes" id="UP000500791">
    <property type="component" value="Chromosome"/>
</dbReference>
<feature type="transmembrane region" description="Helical" evidence="1">
    <location>
        <begin position="85"/>
        <end position="105"/>
    </location>
</feature>
<keyword evidence="1" id="KW-1133">Transmembrane helix</keyword>
<organism evidence="2 3">
    <name type="scientific">Pontivivens nitratireducens</name>
    <dbReference type="NCBI Taxonomy" id="2758038"/>
    <lineage>
        <taxon>Bacteria</taxon>
        <taxon>Pseudomonadati</taxon>
        <taxon>Pseudomonadota</taxon>
        <taxon>Alphaproteobacteria</taxon>
        <taxon>Rhodobacterales</taxon>
        <taxon>Paracoccaceae</taxon>
        <taxon>Pontivivens</taxon>
    </lineage>
</organism>
<dbReference type="RefSeq" id="WP_166190838.1">
    <property type="nucleotide sequence ID" value="NZ_CP049811.1"/>
</dbReference>
<dbReference type="KEGG" id="mon:G8E03_09005"/>
<dbReference type="AlphaFoldDB" id="A0A6G7VLJ5"/>
<feature type="transmembrane region" description="Helical" evidence="1">
    <location>
        <begin position="258"/>
        <end position="290"/>
    </location>
</feature>
<keyword evidence="1" id="KW-0472">Membrane</keyword>
<keyword evidence="3" id="KW-1185">Reference proteome</keyword>
<evidence type="ECO:0000313" key="2">
    <source>
        <dbReference type="EMBL" id="QIK40891.1"/>
    </source>
</evidence>
<name>A0A6G7VLJ5_9RHOB</name>
<dbReference type="EMBL" id="CP049811">
    <property type="protein sequence ID" value="QIK40891.1"/>
    <property type="molecule type" value="Genomic_DNA"/>
</dbReference>